<gene>
    <name evidence="2" type="ORF">OLC1_LOCUS17954</name>
</gene>
<accession>A0AAV1DTA2</accession>
<keyword evidence="3" id="KW-1185">Reference proteome</keyword>
<feature type="region of interest" description="Disordered" evidence="1">
    <location>
        <begin position="1"/>
        <end position="21"/>
    </location>
</feature>
<evidence type="ECO:0000313" key="2">
    <source>
        <dbReference type="EMBL" id="CAI9110257.1"/>
    </source>
</evidence>
<name>A0AAV1DTA2_OLDCO</name>
<evidence type="ECO:0000256" key="1">
    <source>
        <dbReference type="SAM" id="MobiDB-lite"/>
    </source>
</evidence>
<proteinExistence type="predicted"/>
<dbReference type="PANTHER" id="PTHR34665">
    <property type="entry name" value="DUF3741 DOMAIN-CONTAINING PROTEIN"/>
    <property type="match status" value="1"/>
</dbReference>
<protein>
    <submittedName>
        <fullName evidence="2">OLC1v1010251C1</fullName>
    </submittedName>
</protein>
<feature type="compositionally biased region" description="Basic and acidic residues" evidence="1">
    <location>
        <begin position="62"/>
        <end position="71"/>
    </location>
</feature>
<dbReference type="PANTHER" id="PTHR34665:SF4">
    <property type="entry name" value="DUF3741 DOMAIN-CONTAINING PROTEIN"/>
    <property type="match status" value="1"/>
</dbReference>
<feature type="compositionally biased region" description="Polar residues" evidence="1">
    <location>
        <begin position="9"/>
        <end position="18"/>
    </location>
</feature>
<dbReference type="Proteomes" id="UP001161247">
    <property type="component" value="Chromosome 6"/>
</dbReference>
<sequence>MERRRKPSHSSSAKGSTATEDDLAMVKAAAWAWYERGSGSETRTIRESDHLSAIPRSRRRDPKPTRYKLEAMRNSSSAQEKKQVLLTPPPLSPVSSNNDSEISVSNSLLDDYEIERISKQLDLYIESSRAEYLISSNVLRSSKNKVASLSESGTSDKRSKPQPKKKKKKKDSSAGFWPFKYTAVCGSRSEDVVRSFKVITSSRRQLRPEKDIVTVARSASSYVKS</sequence>
<evidence type="ECO:0000313" key="3">
    <source>
        <dbReference type="Proteomes" id="UP001161247"/>
    </source>
</evidence>
<organism evidence="2 3">
    <name type="scientific">Oldenlandia corymbosa var. corymbosa</name>
    <dbReference type="NCBI Taxonomy" id="529605"/>
    <lineage>
        <taxon>Eukaryota</taxon>
        <taxon>Viridiplantae</taxon>
        <taxon>Streptophyta</taxon>
        <taxon>Embryophyta</taxon>
        <taxon>Tracheophyta</taxon>
        <taxon>Spermatophyta</taxon>
        <taxon>Magnoliopsida</taxon>
        <taxon>eudicotyledons</taxon>
        <taxon>Gunneridae</taxon>
        <taxon>Pentapetalae</taxon>
        <taxon>asterids</taxon>
        <taxon>lamiids</taxon>
        <taxon>Gentianales</taxon>
        <taxon>Rubiaceae</taxon>
        <taxon>Rubioideae</taxon>
        <taxon>Spermacoceae</taxon>
        <taxon>Hedyotis-Oldenlandia complex</taxon>
        <taxon>Oldenlandia</taxon>
    </lineage>
</organism>
<dbReference type="EMBL" id="OX459123">
    <property type="protein sequence ID" value="CAI9110257.1"/>
    <property type="molecule type" value="Genomic_DNA"/>
</dbReference>
<feature type="region of interest" description="Disordered" evidence="1">
    <location>
        <begin position="145"/>
        <end position="172"/>
    </location>
</feature>
<reference evidence="2" key="1">
    <citation type="submission" date="2023-03" db="EMBL/GenBank/DDBJ databases">
        <authorList>
            <person name="Julca I."/>
        </authorList>
    </citation>
    <scope>NUCLEOTIDE SEQUENCE</scope>
</reference>
<feature type="region of interest" description="Disordered" evidence="1">
    <location>
        <begin position="38"/>
        <end position="102"/>
    </location>
</feature>
<feature type="compositionally biased region" description="Basic residues" evidence="1">
    <location>
        <begin position="160"/>
        <end position="170"/>
    </location>
</feature>
<dbReference type="AlphaFoldDB" id="A0AAV1DTA2"/>